<dbReference type="Pfam" id="PF00106">
    <property type="entry name" value="adh_short"/>
    <property type="match status" value="1"/>
</dbReference>
<dbReference type="PANTHER" id="PTHR24320:SF272">
    <property type="entry name" value="NAD(P)-BINDING ROSSMANN-FOLD SUPERFAMILY PROTEIN"/>
    <property type="match status" value="1"/>
</dbReference>
<dbReference type="RefSeq" id="WP_279250229.1">
    <property type="nucleotide sequence ID" value="NZ_SHNO01000001.1"/>
</dbReference>
<evidence type="ECO:0000256" key="2">
    <source>
        <dbReference type="ARBA" id="ARBA00023002"/>
    </source>
</evidence>
<dbReference type="SUPFAM" id="SSF51735">
    <property type="entry name" value="NAD(P)-binding Rossmann-fold domains"/>
    <property type="match status" value="1"/>
</dbReference>
<dbReference type="InterPro" id="IPR036291">
    <property type="entry name" value="NAD(P)-bd_dom_sf"/>
</dbReference>
<comment type="similarity">
    <text evidence="1 3">Belongs to the short-chain dehydrogenases/reductases (SDR) family.</text>
</comment>
<organism evidence="4 5">
    <name type="scientific">Candidatus Marimicrobium litorale</name>
    <dbReference type="NCBI Taxonomy" id="2518991"/>
    <lineage>
        <taxon>Bacteria</taxon>
        <taxon>Pseudomonadati</taxon>
        <taxon>Pseudomonadota</taxon>
        <taxon>Gammaproteobacteria</taxon>
        <taxon>Cellvibrionales</taxon>
        <taxon>Halieaceae</taxon>
        <taxon>Marimicrobium</taxon>
    </lineage>
</organism>
<gene>
    <name evidence="4" type="ORF">EYC82_14295</name>
</gene>
<reference evidence="4" key="1">
    <citation type="submission" date="2019-02" db="EMBL/GenBank/DDBJ databases">
        <authorList>
            <person name="Li S.-H."/>
        </authorList>
    </citation>
    <scope>NUCLEOTIDE SEQUENCE</scope>
    <source>
        <strain evidence="4">IMCC11814</strain>
    </source>
</reference>
<proteinExistence type="inferred from homology"/>
<dbReference type="Gene3D" id="3.40.50.720">
    <property type="entry name" value="NAD(P)-binding Rossmann-like Domain"/>
    <property type="match status" value="1"/>
</dbReference>
<name>A0ABT3T8D1_9GAMM</name>
<dbReference type="PRINTS" id="PR00081">
    <property type="entry name" value="GDHRDH"/>
</dbReference>
<dbReference type="PANTHER" id="PTHR24320">
    <property type="entry name" value="RETINOL DEHYDROGENASE"/>
    <property type="match status" value="1"/>
</dbReference>
<dbReference type="InterPro" id="IPR002347">
    <property type="entry name" value="SDR_fam"/>
</dbReference>
<evidence type="ECO:0000313" key="4">
    <source>
        <dbReference type="EMBL" id="MCX2978533.1"/>
    </source>
</evidence>
<comment type="caution">
    <text evidence="4">The sequence shown here is derived from an EMBL/GenBank/DDBJ whole genome shotgun (WGS) entry which is preliminary data.</text>
</comment>
<evidence type="ECO:0000313" key="5">
    <source>
        <dbReference type="Proteomes" id="UP001143304"/>
    </source>
</evidence>
<dbReference type="CDD" id="cd05327">
    <property type="entry name" value="retinol-DH_like_SDR_c_like"/>
    <property type="match status" value="1"/>
</dbReference>
<evidence type="ECO:0000256" key="3">
    <source>
        <dbReference type="RuleBase" id="RU000363"/>
    </source>
</evidence>
<evidence type="ECO:0000256" key="1">
    <source>
        <dbReference type="ARBA" id="ARBA00006484"/>
    </source>
</evidence>
<protein>
    <submittedName>
        <fullName evidence="4">SDR family NAD(P)-dependent oxidoreductase</fullName>
    </submittedName>
</protein>
<accession>A0ABT3T8D1</accession>
<keyword evidence="2" id="KW-0560">Oxidoreductase</keyword>
<dbReference type="PRINTS" id="PR00080">
    <property type="entry name" value="SDRFAMILY"/>
</dbReference>
<keyword evidence="5" id="KW-1185">Reference proteome</keyword>
<sequence length="310" mass="33076">MVFTIDSTTDEIVAGLDLAGKVVVVTGASGGLGAETARAIASTGATVVLVARSAEKLEARRSEIIESTGNTSVHLQVVNLADLESVRSGADELLRSFASIDVLINNAGIMACPLERTLQGFESQLGVNHIAHFVFTNRLLGALKSDKGGRIVVLTSGAHKIASVDLDDMNWESREYDKWAAYGASKTANALFATELNRRFSSEGITANCVHPGVIMTDLSRSLTEDDFTSIATEGMKFKTVECGAATSVWAAVSPQLEGQGGYYLEDCHVGVELPASHMLAGYCGYALDNVLAKQLWQKTEKLLATIRIF</sequence>
<dbReference type="EMBL" id="SHNO01000001">
    <property type="protein sequence ID" value="MCX2978533.1"/>
    <property type="molecule type" value="Genomic_DNA"/>
</dbReference>
<dbReference type="Proteomes" id="UP001143304">
    <property type="component" value="Unassembled WGS sequence"/>
</dbReference>